<reference evidence="10" key="1">
    <citation type="submission" date="2019-09" db="EMBL/GenBank/DDBJ databases">
        <title>Characterisation of the sponge microbiome using genome-centric metagenomics.</title>
        <authorList>
            <person name="Engelberts J.P."/>
            <person name="Robbins S.J."/>
            <person name="De Goeij J.M."/>
            <person name="Aranda M."/>
            <person name="Bell S.C."/>
            <person name="Webster N.S."/>
        </authorList>
    </citation>
    <scope>NUCLEOTIDE SEQUENCE</scope>
    <source>
        <strain evidence="10">SB0664_bin_27</strain>
    </source>
</reference>
<dbReference type="FunFam" id="3.40.50.2300:FF:000001">
    <property type="entry name" value="DNA-binding response regulator PhoB"/>
    <property type="match status" value="1"/>
</dbReference>
<feature type="DNA-binding region" description="OmpR/PhoB-type" evidence="7">
    <location>
        <begin position="131"/>
        <end position="230"/>
    </location>
</feature>
<evidence type="ECO:0000313" key="10">
    <source>
        <dbReference type="EMBL" id="MXY91934.1"/>
    </source>
</evidence>
<dbReference type="GO" id="GO:0006355">
    <property type="term" value="P:regulation of DNA-templated transcription"/>
    <property type="evidence" value="ECO:0007669"/>
    <property type="project" value="InterPro"/>
</dbReference>
<evidence type="ECO:0000256" key="3">
    <source>
        <dbReference type="ARBA" id="ARBA00023015"/>
    </source>
</evidence>
<dbReference type="SMART" id="SM00862">
    <property type="entry name" value="Trans_reg_C"/>
    <property type="match status" value="1"/>
</dbReference>
<dbReference type="Gene3D" id="6.10.250.690">
    <property type="match status" value="1"/>
</dbReference>
<comment type="caution">
    <text evidence="10">The sequence shown here is derived from an EMBL/GenBank/DDBJ whole genome shotgun (WGS) entry which is preliminary data.</text>
</comment>
<evidence type="ECO:0000256" key="1">
    <source>
        <dbReference type="ARBA" id="ARBA00022553"/>
    </source>
</evidence>
<keyword evidence="4 7" id="KW-0238">DNA-binding</keyword>
<protein>
    <submittedName>
        <fullName evidence="10">Response regulator transcription factor</fullName>
    </submittedName>
</protein>
<dbReference type="PANTHER" id="PTHR48111">
    <property type="entry name" value="REGULATOR OF RPOS"/>
    <property type="match status" value="1"/>
</dbReference>
<dbReference type="Pfam" id="PF00072">
    <property type="entry name" value="Response_reg"/>
    <property type="match status" value="1"/>
</dbReference>
<dbReference type="EMBL" id="VXRG01000005">
    <property type="protein sequence ID" value="MXY91934.1"/>
    <property type="molecule type" value="Genomic_DNA"/>
</dbReference>
<dbReference type="InterPro" id="IPR016032">
    <property type="entry name" value="Sig_transdc_resp-reg_C-effctor"/>
</dbReference>
<proteinExistence type="predicted"/>
<dbReference type="InterPro" id="IPR001789">
    <property type="entry name" value="Sig_transdc_resp-reg_receiver"/>
</dbReference>
<dbReference type="CDD" id="cd00383">
    <property type="entry name" value="trans_reg_C"/>
    <property type="match status" value="1"/>
</dbReference>
<name>A0A6B0YLK1_9CHLR</name>
<dbReference type="FunFam" id="1.10.10.10:FF:000018">
    <property type="entry name" value="DNA-binding response regulator ResD"/>
    <property type="match status" value="1"/>
</dbReference>
<gene>
    <name evidence="10" type="ORF">F4Y42_00625</name>
</gene>
<keyword evidence="1 6" id="KW-0597">Phosphoprotein</keyword>
<evidence type="ECO:0000259" key="8">
    <source>
        <dbReference type="PROSITE" id="PS50110"/>
    </source>
</evidence>
<dbReference type="InterPro" id="IPR036388">
    <property type="entry name" value="WH-like_DNA-bd_sf"/>
</dbReference>
<evidence type="ECO:0000259" key="9">
    <source>
        <dbReference type="PROSITE" id="PS51755"/>
    </source>
</evidence>
<dbReference type="PROSITE" id="PS50110">
    <property type="entry name" value="RESPONSE_REGULATORY"/>
    <property type="match status" value="1"/>
</dbReference>
<sequence length="233" mass="26942">MPEERILIVDDDREIVRLLRSYLERERYAVSVAYDGESALHALRRELPPLMLLDLMLPDRDGWEVTRTVRGDERLANTLIIMLTARVEDTDKIIGLELGADDYITKPFNPREVVARVRALLRRSQRRTARATTLVVGALQMDVERRNVQVRDTAVELTPTEFSLLQTLMESPGYVFTRTELMDRVLGYDYSGVDRMLDSHIKNLRRKIEADPRKPQLVRTVYGIGYRLAGEQE</sequence>
<dbReference type="GO" id="GO:0000976">
    <property type="term" value="F:transcription cis-regulatory region binding"/>
    <property type="evidence" value="ECO:0007669"/>
    <property type="project" value="TreeGrafter"/>
</dbReference>
<dbReference type="InterPro" id="IPR011006">
    <property type="entry name" value="CheY-like_superfamily"/>
</dbReference>
<keyword evidence="3" id="KW-0805">Transcription regulation</keyword>
<dbReference type="InterPro" id="IPR001867">
    <property type="entry name" value="OmpR/PhoB-type_DNA-bd"/>
</dbReference>
<dbReference type="PROSITE" id="PS51755">
    <property type="entry name" value="OMPR_PHOB"/>
    <property type="match status" value="1"/>
</dbReference>
<feature type="modified residue" description="4-aspartylphosphate" evidence="6">
    <location>
        <position position="54"/>
    </location>
</feature>
<evidence type="ECO:0000256" key="6">
    <source>
        <dbReference type="PROSITE-ProRule" id="PRU00169"/>
    </source>
</evidence>
<dbReference type="Gene3D" id="3.40.50.2300">
    <property type="match status" value="1"/>
</dbReference>
<dbReference type="AlphaFoldDB" id="A0A6B0YLK1"/>
<organism evidence="10">
    <name type="scientific">Caldilineaceae bacterium SB0664_bin_27</name>
    <dbReference type="NCBI Taxonomy" id="2605260"/>
    <lineage>
        <taxon>Bacteria</taxon>
        <taxon>Bacillati</taxon>
        <taxon>Chloroflexota</taxon>
        <taxon>Caldilineae</taxon>
        <taxon>Caldilineales</taxon>
        <taxon>Caldilineaceae</taxon>
    </lineage>
</organism>
<accession>A0A6B0YLK1</accession>
<dbReference type="SUPFAM" id="SSF46894">
    <property type="entry name" value="C-terminal effector domain of the bipartite response regulators"/>
    <property type="match status" value="1"/>
</dbReference>
<dbReference type="PANTHER" id="PTHR48111:SF4">
    <property type="entry name" value="DNA-BINDING DUAL TRANSCRIPTIONAL REGULATOR OMPR"/>
    <property type="match status" value="1"/>
</dbReference>
<evidence type="ECO:0000256" key="2">
    <source>
        <dbReference type="ARBA" id="ARBA00023012"/>
    </source>
</evidence>
<feature type="domain" description="OmpR/PhoB-type" evidence="9">
    <location>
        <begin position="131"/>
        <end position="230"/>
    </location>
</feature>
<dbReference type="SUPFAM" id="SSF52172">
    <property type="entry name" value="CheY-like"/>
    <property type="match status" value="1"/>
</dbReference>
<dbReference type="Gene3D" id="1.10.10.10">
    <property type="entry name" value="Winged helix-like DNA-binding domain superfamily/Winged helix DNA-binding domain"/>
    <property type="match status" value="1"/>
</dbReference>
<dbReference type="InterPro" id="IPR039420">
    <property type="entry name" value="WalR-like"/>
</dbReference>
<keyword evidence="2" id="KW-0902">Two-component regulatory system</keyword>
<dbReference type="Pfam" id="PF00486">
    <property type="entry name" value="Trans_reg_C"/>
    <property type="match status" value="1"/>
</dbReference>
<evidence type="ECO:0000256" key="7">
    <source>
        <dbReference type="PROSITE-ProRule" id="PRU01091"/>
    </source>
</evidence>
<evidence type="ECO:0000256" key="5">
    <source>
        <dbReference type="ARBA" id="ARBA00023163"/>
    </source>
</evidence>
<keyword evidence="5" id="KW-0804">Transcription</keyword>
<feature type="domain" description="Response regulatory" evidence="8">
    <location>
        <begin position="5"/>
        <end position="121"/>
    </location>
</feature>
<dbReference type="GO" id="GO:0000156">
    <property type="term" value="F:phosphorelay response regulator activity"/>
    <property type="evidence" value="ECO:0007669"/>
    <property type="project" value="TreeGrafter"/>
</dbReference>
<dbReference type="GO" id="GO:0005829">
    <property type="term" value="C:cytosol"/>
    <property type="evidence" value="ECO:0007669"/>
    <property type="project" value="TreeGrafter"/>
</dbReference>
<dbReference type="GO" id="GO:0032993">
    <property type="term" value="C:protein-DNA complex"/>
    <property type="evidence" value="ECO:0007669"/>
    <property type="project" value="TreeGrafter"/>
</dbReference>
<evidence type="ECO:0000256" key="4">
    <source>
        <dbReference type="ARBA" id="ARBA00023125"/>
    </source>
</evidence>
<dbReference type="SMART" id="SM00448">
    <property type="entry name" value="REC"/>
    <property type="match status" value="1"/>
</dbReference>